<dbReference type="Pfam" id="PF14223">
    <property type="entry name" value="Retrotran_gag_2"/>
    <property type="match status" value="1"/>
</dbReference>
<organism evidence="1 2">
    <name type="scientific">Brassica oleracea var. oleracea</name>
    <dbReference type="NCBI Taxonomy" id="109376"/>
    <lineage>
        <taxon>Eukaryota</taxon>
        <taxon>Viridiplantae</taxon>
        <taxon>Streptophyta</taxon>
        <taxon>Embryophyta</taxon>
        <taxon>Tracheophyta</taxon>
        <taxon>Spermatophyta</taxon>
        <taxon>Magnoliopsida</taxon>
        <taxon>eudicotyledons</taxon>
        <taxon>Gunneridae</taxon>
        <taxon>Pentapetalae</taxon>
        <taxon>rosids</taxon>
        <taxon>malvids</taxon>
        <taxon>Brassicales</taxon>
        <taxon>Brassicaceae</taxon>
        <taxon>Brassiceae</taxon>
        <taxon>Brassica</taxon>
    </lineage>
</organism>
<proteinExistence type="predicted"/>
<dbReference type="HOGENOM" id="CLU_021137_2_2_1"/>
<dbReference type="Proteomes" id="UP000032141">
    <property type="component" value="Chromosome C5"/>
</dbReference>
<protein>
    <recommendedName>
        <fullName evidence="3">DUF4219 domain-containing protein</fullName>
    </recommendedName>
</protein>
<evidence type="ECO:0008006" key="3">
    <source>
        <dbReference type="Google" id="ProtNLM"/>
    </source>
</evidence>
<reference evidence="1" key="2">
    <citation type="submission" date="2015-03" db="UniProtKB">
        <authorList>
            <consortium name="EnsemblPlants"/>
        </authorList>
    </citation>
    <scope>IDENTIFICATION</scope>
</reference>
<name>A0A0D3CHU6_BRAOL</name>
<reference evidence="1 2" key="1">
    <citation type="journal article" date="2014" name="Genome Biol.">
        <title>Transcriptome and methylome profiling reveals relics of genome dominance in the mesopolyploid Brassica oleracea.</title>
        <authorList>
            <person name="Parkin I.A."/>
            <person name="Koh C."/>
            <person name="Tang H."/>
            <person name="Robinson S.J."/>
            <person name="Kagale S."/>
            <person name="Clarke W.E."/>
            <person name="Town C.D."/>
            <person name="Nixon J."/>
            <person name="Krishnakumar V."/>
            <person name="Bidwell S.L."/>
            <person name="Denoeud F."/>
            <person name="Belcram H."/>
            <person name="Links M.G."/>
            <person name="Just J."/>
            <person name="Clarke C."/>
            <person name="Bender T."/>
            <person name="Huebert T."/>
            <person name="Mason A.S."/>
            <person name="Pires J.C."/>
            <person name="Barker G."/>
            <person name="Moore J."/>
            <person name="Walley P.G."/>
            <person name="Manoli S."/>
            <person name="Batley J."/>
            <person name="Edwards D."/>
            <person name="Nelson M.N."/>
            <person name="Wang X."/>
            <person name="Paterson A.H."/>
            <person name="King G."/>
            <person name="Bancroft I."/>
            <person name="Chalhoub B."/>
            <person name="Sharpe A.G."/>
        </authorList>
    </citation>
    <scope>NUCLEOTIDE SEQUENCE</scope>
    <source>
        <strain evidence="1 2">cv. TO1000</strain>
    </source>
</reference>
<dbReference type="AlphaFoldDB" id="A0A0D3CHU6"/>
<dbReference type="PANTHER" id="PTHR35317">
    <property type="entry name" value="OS04G0629600 PROTEIN"/>
    <property type="match status" value="1"/>
</dbReference>
<dbReference type="OMA" id="ANTAHEA"/>
<dbReference type="PANTHER" id="PTHR35317:SF35">
    <property type="entry name" value="DUF4219 DOMAIN-CONTAINING PROTEIN"/>
    <property type="match status" value="1"/>
</dbReference>
<dbReference type="eggNOG" id="KOG0017">
    <property type="taxonomic scope" value="Eukaryota"/>
</dbReference>
<dbReference type="Gramene" id="Bo5g105020.1">
    <property type="protein sequence ID" value="Bo5g105020.1"/>
    <property type="gene ID" value="Bo5g105020"/>
</dbReference>
<evidence type="ECO:0000313" key="2">
    <source>
        <dbReference type="Proteomes" id="UP000032141"/>
    </source>
</evidence>
<keyword evidence="2" id="KW-1185">Reference proteome</keyword>
<sequence>MMASNGSRQALVSIFKGEKYHLWSLKMKTMFRSQELWVLVETGFEDGNPAEPDQHIRERRKKDAKALFFIQTALDDDILSRISAANTAHEAWEILKQEYMVTQNVILVKLQTLRQKFETLSMEQKETVEEYYLGRMSTIVNQMKAYGEFPTIIESNDLSTYTFDELMSSEEKAFQVNGDSLENGRSRYYGS</sequence>
<dbReference type="EnsemblPlants" id="Bo5g105020.1">
    <property type="protein sequence ID" value="Bo5g105020.1"/>
    <property type="gene ID" value="Bo5g105020"/>
</dbReference>
<accession>A0A0D3CHU6</accession>
<evidence type="ECO:0000313" key="1">
    <source>
        <dbReference type="EnsemblPlants" id="Bo5g105020.1"/>
    </source>
</evidence>